<evidence type="ECO:0000256" key="4">
    <source>
        <dbReference type="ARBA" id="ARBA00022833"/>
    </source>
</evidence>
<evidence type="ECO:0000259" key="6">
    <source>
        <dbReference type="Pfam" id="PF04690"/>
    </source>
</evidence>
<dbReference type="PANTHER" id="PTHR31675:SF1">
    <property type="entry name" value="PROTEIN CRABS CLAW"/>
    <property type="match status" value="1"/>
</dbReference>
<dbReference type="CDD" id="cd00084">
    <property type="entry name" value="HMG-box_SF"/>
    <property type="match status" value="1"/>
</dbReference>
<protein>
    <recommendedName>
        <fullName evidence="6">YABBY protein C-terminal domain-containing protein</fullName>
    </recommendedName>
</protein>
<evidence type="ECO:0000313" key="8">
    <source>
        <dbReference type="Proteomes" id="UP001209540"/>
    </source>
</evidence>
<evidence type="ECO:0000256" key="2">
    <source>
        <dbReference type="ARBA" id="ARBA00022723"/>
    </source>
</evidence>
<gene>
    <name evidence="7" type="ORF">BDA99DRAFT_564837</name>
</gene>
<dbReference type="AlphaFoldDB" id="A0AAD5PA63"/>
<dbReference type="Proteomes" id="UP001209540">
    <property type="component" value="Unassembled WGS sequence"/>
</dbReference>
<dbReference type="InterPro" id="IPR056775">
    <property type="entry name" value="YABBY_C"/>
</dbReference>
<dbReference type="GO" id="GO:0005634">
    <property type="term" value="C:nucleus"/>
    <property type="evidence" value="ECO:0007669"/>
    <property type="project" value="TreeGrafter"/>
</dbReference>
<dbReference type="Pfam" id="PF04690">
    <property type="entry name" value="YABBY"/>
    <property type="match status" value="1"/>
</dbReference>
<feature type="region of interest" description="Disordered" evidence="5">
    <location>
        <begin position="44"/>
        <end position="63"/>
    </location>
</feature>
<reference evidence="7" key="2">
    <citation type="submission" date="2023-02" db="EMBL/GenBank/DDBJ databases">
        <authorList>
            <consortium name="DOE Joint Genome Institute"/>
            <person name="Mondo S.J."/>
            <person name="Chang Y."/>
            <person name="Wang Y."/>
            <person name="Ahrendt S."/>
            <person name="Andreopoulos W."/>
            <person name="Barry K."/>
            <person name="Beard J."/>
            <person name="Benny G.L."/>
            <person name="Blankenship S."/>
            <person name="Bonito G."/>
            <person name="Cuomo C."/>
            <person name="Desiro A."/>
            <person name="Gervers K.A."/>
            <person name="Hundley H."/>
            <person name="Kuo A."/>
            <person name="LaButti K."/>
            <person name="Lang B.F."/>
            <person name="Lipzen A."/>
            <person name="O'Donnell K."/>
            <person name="Pangilinan J."/>
            <person name="Reynolds N."/>
            <person name="Sandor L."/>
            <person name="Smith M.W."/>
            <person name="Tsang A."/>
            <person name="Grigoriev I.V."/>
            <person name="Stajich J.E."/>
            <person name="Spatafora J.W."/>
        </authorList>
    </citation>
    <scope>NUCLEOTIDE SEQUENCE</scope>
    <source>
        <strain evidence="7">RSA 2281</strain>
    </source>
</reference>
<keyword evidence="2" id="KW-0479">Metal-binding</keyword>
<accession>A0AAD5PA63</accession>
<dbReference type="Gene3D" id="1.10.30.10">
    <property type="entry name" value="High mobility group box domain"/>
    <property type="match status" value="1"/>
</dbReference>
<reference evidence="7" key="1">
    <citation type="journal article" date="2022" name="IScience">
        <title>Evolution of zygomycete secretomes and the origins of terrestrial fungal ecologies.</title>
        <authorList>
            <person name="Chang Y."/>
            <person name="Wang Y."/>
            <person name="Mondo S."/>
            <person name="Ahrendt S."/>
            <person name="Andreopoulos W."/>
            <person name="Barry K."/>
            <person name="Beard J."/>
            <person name="Benny G.L."/>
            <person name="Blankenship S."/>
            <person name="Bonito G."/>
            <person name="Cuomo C."/>
            <person name="Desiro A."/>
            <person name="Gervers K.A."/>
            <person name="Hundley H."/>
            <person name="Kuo A."/>
            <person name="LaButti K."/>
            <person name="Lang B.F."/>
            <person name="Lipzen A."/>
            <person name="O'Donnell K."/>
            <person name="Pangilinan J."/>
            <person name="Reynolds N."/>
            <person name="Sandor L."/>
            <person name="Smith M.E."/>
            <person name="Tsang A."/>
            <person name="Grigoriev I.V."/>
            <person name="Stajich J.E."/>
            <person name="Spatafora J.W."/>
        </authorList>
    </citation>
    <scope>NUCLEOTIDE SEQUENCE</scope>
    <source>
        <strain evidence="7">RSA 2281</strain>
    </source>
</reference>
<dbReference type="GO" id="GO:0045165">
    <property type="term" value="P:cell fate commitment"/>
    <property type="evidence" value="ECO:0007669"/>
    <property type="project" value="TreeGrafter"/>
</dbReference>
<dbReference type="InterPro" id="IPR006780">
    <property type="entry name" value="YABBY"/>
</dbReference>
<evidence type="ECO:0000313" key="7">
    <source>
        <dbReference type="EMBL" id="KAI9248221.1"/>
    </source>
</evidence>
<keyword evidence="8" id="KW-1185">Reference proteome</keyword>
<proteinExistence type="inferred from homology"/>
<evidence type="ECO:0000256" key="3">
    <source>
        <dbReference type="ARBA" id="ARBA00022771"/>
    </source>
</evidence>
<dbReference type="InterPro" id="IPR036910">
    <property type="entry name" value="HMG_box_dom_sf"/>
</dbReference>
<comment type="similarity">
    <text evidence="1">Belongs to the YABBY family.</text>
</comment>
<dbReference type="EMBL" id="JAIXMP010000039">
    <property type="protein sequence ID" value="KAI9248221.1"/>
    <property type="molecule type" value="Genomic_DNA"/>
</dbReference>
<evidence type="ECO:0000256" key="5">
    <source>
        <dbReference type="SAM" id="MobiDB-lite"/>
    </source>
</evidence>
<dbReference type="GO" id="GO:0008270">
    <property type="term" value="F:zinc ion binding"/>
    <property type="evidence" value="ECO:0007669"/>
    <property type="project" value="UniProtKB-KW"/>
</dbReference>
<comment type="caution">
    <text evidence="7">The sequence shown here is derived from an EMBL/GenBank/DDBJ whole genome shotgun (WGS) entry which is preliminary data.</text>
</comment>
<keyword evidence="4" id="KW-0862">Zinc</keyword>
<dbReference type="SUPFAM" id="SSF47095">
    <property type="entry name" value="HMG-box"/>
    <property type="match status" value="1"/>
</dbReference>
<feature type="domain" description="YABBY protein C-terminal" evidence="6">
    <location>
        <begin position="15"/>
        <end position="57"/>
    </location>
</feature>
<dbReference type="PANTHER" id="PTHR31675">
    <property type="entry name" value="PROTEIN YABBY 6-RELATED"/>
    <property type="match status" value="1"/>
</dbReference>
<evidence type="ECO:0000256" key="1">
    <source>
        <dbReference type="ARBA" id="ARBA00010325"/>
    </source>
</evidence>
<name>A0AAD5PA63_9FUNG</name>
<organism evidence="7 8">
    <name type="scientific">Phascolomyces articulosus</name>
    <dbReference type="NCBI Taxonomy" id="60185"/>
    <lineage>
        <taxon>Eukaryota</taxon>
        <taxon>Fungi</taxon>
        <taxon>Fungi incertae sedis</taxon>
        <taxon>Mucoromycota</taxon>
        <taxon>Mucoromycotina</taxon>
        <taxon>Mucoromycetes</taxon>
        <taxon>Mucorales</taxon>
        <taxon>Lichtheimiaceae</taxon>
        <taxon>Phascolomyces</taxon>
    </lineage>
</organism>
<sequence>MAKEKTTKKTTTKKVSPYNKFMKDELAKVKAANPGIAHKEAFKKAAQNWATAPENPKKKTEAK</sequence>
<keyword evidence="3" id="KW-0863">Zinc-finger</keyword>